<gene>
    <name evidence="2" type="ORF">CEUSTIGMA_g12220.t1</name>
</gene>
<dbReference type="AlphaFoldDB" id="A0A250XPC8"/>
<sequence>MYVRALSWASDLRGCVLKPVDYLQVNLKRYIGWNWSLIDQTSANILSLLEGVPLKERNTRTASQAIALLTAAYNSIAVASSELSQYSEPPPNWQEFVDNRLTVTFILGFTSGLFLVMWSLVCLSAKFKNVCPARAFCCSAEG</sequence>
<reference evidence="2 3" key="1">
    <citation type="submission" date="2017-08" db="EMBL/GenBank/DDBJ databases">
        <title>Acidophilic green algal genome provides insights into adaptation to an acidic environment.</title>
        <authorList>
            <person name="Hirooka S."/>
            <person name="Hirose Y."/>
            <person name="Kanesaki Y."/>
            <person name="Higuchi S."/>
            <person name="Fujiwara T."/>
            <person name="Onuma R."/>
            <person name="Era A."/>
            <person name="Ohbayashi R."/>
            <person name="Uzuka A."/>
            <person name="Nozaki H."/>
            <person name="Yoshikawa H."/>
            <person name="Miyagishima S.Y."/>
        </authorList>
    </citation>
    <scope>NUCLEOTIDE SEQUENCE [LARGE SCALE GENOMIC DNA]</scope>
    <source>
        <strain evidence="2 3">NIES-2499</strain>
    </source>
</reference>
<evidence type="ECO:0000256" key="1">
    <source>
        <dbReference type="SAM" id="Phobius"/>
    </source>
</evidence>
<accession>A0A250XPC8</accession>
<comment type="caution">
    <text evidence="2">The sequence shown here is derived from an EMBL/GenBank/DDBJ whole genome shotgun (WGS) entry which is preliminary data.</text>
</comment>
<keyword evidence="1" id="KW-1133">Transmembrane helix</keyword>
<organism evidence="2 3">
    <name type="scientific">Chlamydomonas eustigma</name>
    <dbReference type="NCBI Taxonomy" id="1157962"/>
    <lineage>
        <taxon>Eukaryota</taxon>
        <taxon>Viridiplantae</taxon>
        <taxon>Chlorophyta</taxon>
        <taxon>core chlorophytes</taxon>
        <taxon>Chlorophyceae</taxon>
        <taxon>CS clade</taxon>
        <taxon>Chlamydomonadales</taxon>
        <taxon>Chlamydomonadaceae</taxon>
        <taxon>Chlamydomonas</taxon>
    </lineage>
</organism>
<proteinExistence type="predicted"/>
<protein>
    <submittedName>
        <fullName evidence="2">Uncharacterized protein</fullName>
    </submittedName>
</protein>
<keyword evidence="1" id="KW-0472">Membrane</keyword>
<feature type="transmembrane region" description="Helical" evidence="1">
    <location>
        <begin position="103"/>
        <end position="125"/>
    </location>
</feature>
<keyword evidence="1" id="KW-0812">Transmembrane</keyword>
<keyword evidence="3" id="KW-1185">Reference proteome</keyword>
<feature type="transmembrane region" description="Helical" evidence="1">
    <location>
        <begin position="65"/>
        <end position="83"/>
    </location>
</feature>
<dbReference type="Proteomes" id="UP000232323">
    <property type="component" value="Unassembled WGS sequence"/>
</dbReference>
<name>A0A250XPC8_9CHLO</name>
<dbReference type="EMBL" id="BEGY01000136">
    <property type="protein sequence ID" value="GAX84799.1"/>
    <property type="molecule type" value="Genomic_DNA"/>
</dbReference>
<evidence type="ECO:0000313" key="2">
    <source>
        <dbReference type="EMBL" id="GAX84799.1"/>
    </source>
</evidence>
<evidence type="ECO:0000313" key="3">
    <source>
        <dbReference type="Proteomes" id="UP000232323"/>
    </source>
</evidence>